<protein>
    <submittedName>
        <fullName evidence="1">Uncharacterized protein</fullName>
    </submittedName>
</protein>
<dbReference type="KEGG" id="psoj:PHYSODRAFT_527864"/>
<sequence length="155" mass="17581">MHIASPFNNSIGLKIRNIALDKECGSNLISACHLARQGYNHVQSRDGEFFYTQAQKIALLEKWHHRLGHVHKARLLAIFSNGLVEGIPQIPQKELKDLPFFCATCEIANSMRMSYRNKIGSRSRQPLHTLHMDTTGKIKVNGRYGGFGYRYALSI</sequence>
<evidence type="ECO:0000313" key="2">
    <source>
        <dbReference type="Proteomes" id="UP000002640"/>
    </source>
</evidence>
<gene>
    <name evidence="1" type="ORF">PHYSODRAFT_527864</name>
</gene>
<dbReference type="Proteomes" id="UP000002640">
    <property type="component" value="Unassembled WGS sequence"/>
</dbReference>
<proteinExistence type="predicted"/>
<name>G5A7G5_PHYSP</name>
<reference evidence="1 2" key="1">
    <citation type="journal article" date="2006" name="Science">
        <title>Phytophthora genome sequences uncover evolutionary origins and mechanisms of pathogenesis.</title>
        <authorList>
            <person name="Tyler B.M."/>
            <person name="Tripathy S."/>
            <person name="Zhang X."/>
            <person name="Dehal P."/>
            <person name="Jiang R.H."/>
            <person name="Aerts A."/>
            <person name="Arredondo F.D."/>
            <person name="Baxter L."/>
            <person name="Bensasson D."/>
            <person name="Beynon J.L."/>
            <person name="Chapman J."/>
            <person name="Damasceno C.M."/>
            <person name="Dorrance A.E."/>
            <person name="Dou D."/>
            <person name="Dickerman A.W."/>
            <person name="Dubchak I.L."/>
            <person name="Garbelotto M."/>
            <person name="Gijzen M."/>
            <person name="Gordon S.G."/>
            <person name="Govers F."/>
            <person name="Grunwald N.J."/>
            <person name="Huang W."/>
            <person name="Ivors K.L."/>
            <person name="Jones R.W."/>
            <person name="Kamoun S."/>
            <person name="Krampis K."/>
            <person name="Lamour K.H."/>
            <person name="Lee M.K."/>
            <person name="McDonald W.H."/>
            <person name="Medina M."/>
            <person name="Meijer H.J."/>
            <person name="Nordberg E.K."/>
            <person name="Maclean D.J."/>
            <person name="Ospina-Giraldo M.D."/>
            <person name="Morris P.F."/>
            <person name="Phuntumart V."/>
            <person name="Putnam N.H."/>
            <person name="Rash S."/>
            <person name="Rose J.K."/>
            <person name="Sakihama Y."/>
            <person name="Salamov A.A."/>
            <person name="Savidor A."/>
            <person name="Scheuring C.F."/>
            <person name="Smith B.M."/>
            <person name="Sobral B.W."/>
            <person name="Terry A."/>
            <person name="Torto-Alalibo T.A."/>
            <person name="Win J."/>
            <person name="Xu Z."/>
            <person name="Zhang H."/>
            <person name="Grigoriev I.V."/>
            <person name="Rokhsar D.S."/>
            <person name="Boore J.L."/>
        </authorList>
    </citation>
    <scope>NUCLEOTIDE SEQUENCE [LARGE SCALE GENOMIC DNA]</scope>
    <source>
        <strain evidence="1 2">P6497</strain>
    </source>
</reference>
<dbReference type="GeneID" id="20661180"/>
<accession>G5A7G5</accession>
<keyword evidence="2" id="KW-1185">Reference proteome</keyword>
<organism evidence="1 2">
    <name type="scientific">Phytophthora sojae (strain P6497)</name>
    <name type="common">Soybean stem and root rot agent</name>
    <name type="synonym">Phytophthora megasperma f. sp. glycines</name>
    <dbReference type="NCBI Taxonomy" id="1094619"/>
    <lineage>
        <taxon>Eukaryota</taxon>
        <taxon>Sar</taxon>
        <taxon>Stramenopiles</taxon>
        <taxon>Oomycota</taxon>
        <taxon>Peronosporomycetes</taxon>
        <taxon>Peronosporales</taxon>
        <taxon>Peronosporaceae</taxon>
        <taxon>Phytophthora</taxon>
    </lineage>
</organism>
<feature type="non-terminal residue" evidence="1">
    <location>
        <position position="155"/>
    </location>
</feature>
<dbReference type="EMBL" id="JH159161">
    <property type="protein sequence ID" value="EGZ07844.1"/>
    <property type="molecule type" value="Genomic_DNA"/>
</dbReference>
<dbReference type="InParanoid" id="G5A7G5"/>
<dbReference type="RefSeq" id="XP_009536016.1">
    <property type="nucleotide sequence ID" value="XM_009537721.1"/>
</dbReference>
<evidence type="ECO:0000313" key="1">
    <source>
        <dbReference type="EMBL" id="EGZ07844.1"/>
    </source>
</evidence>
<dbReference type="AlphaFoldDB" id="G5A7G5"/>